<feature type="compositionally biased region" description="Low complexity" evidence="1">
    <location>
        <begin position="15"/>
        <end position="30"/>
    </location>
</feature>
<feature type="compositionally biased region" description="Polar residues" evidence="1">
    <location>
        <begin position="118"/>
        <end position="132"/>
    </location>
</feature>
<gene>
    <name evidence="2" type="ORF">SEMRO_304_G112500.1</name>
</gene>
<reference evidence="2" key="1">
    <citation type="submission" date="2020-06" db="EMBL/GenBank/DDBJ databases">
        <authorList>
            <consortium name="Plant Systems Biology data submission"/>
        </authorList>
    </citation>
    <scope>NUCLEOTIDE SEQUENCE</scope>
    <source>
        <strain evidence="2">D6</strain>
    </source>
</reference>
<feature type="compositionally biased region" description="Low complexity" evidence="1">
    <location>
        <begin position="92"/>
        <end position="110"/>
    </location>
</feature>
<dbReference type="AlphaFoldDB" id="A0A9N8DQR2"/>
<feature type="compositionally biased region" description="Polar residues" evidence="1">
    <location>
        <begin position="31"/>
        <end position="57"/>
    </location>
</feature>
<accession>A0A9N8DQR2</accession>
<protein>
    <submittedName>
        <fullName evidence="2">Uncharacterized protein</fullName>
    </submittedName>
</protein>
<dbReference type="EMBL" id="CAICTM010000303">
    <property type="protein sequence ID" value="CAB9507377.1"/>
    <property type="molecule type" value="Genomic_DNA"/>
</dbReference>
<dbReference type="Proteomes" id="UP001153069">
    <property type="component" value="Unassembled WGS sequence"/>
</dbReference>
<proteinExistence type="predicted"/>
<comment type="caution">
    <text evidence="2">The sequence shown here is derived from an EMBL/GenBank/DDBJ whole genome shotgun (WGS) entry which is preliminary data.</text>
</comment>
<evidence type="ECO:0000313" key="2">
    <source>
        <dbReference type="EMBL" id="CAB9507377.1"/>
    </source>
</evidence>
<feature type="region of interest" description="Disordered" evidence="1">
    <location>
        <begin position="1"/>
        <end position="159"/>
    </location>
</feature>
<organism evidence="2 3">
    <name type="scientific">Seminavis robusta</name>
    <dbReference type="NCBI Taxonomy" id="568900"/>
    <lineage>
        <taxon>Eukaryota</taxon>
        <taxon>Sar</taxon>
        <taxon>Stramenopiles</taxon>
        <taxon>Ochrophyta</taxon>
        <taxon>Bacillariophyta</taxon>
        <taxon>Bacillariophyceae</taxon>
        <taxon>Bacillariophycidae</taxon>
        <taxon>Naviculales</taxon>
        <taxon>Naviculaceae</taxon>
        <taxon>Seminavis</taxon>
    </lineage>
</organism>
<keyword evidence="3" id="KW-1185">Reference proteome</keyword>
<evidence type="ECO:0000313" key="3">
    <source>
        <dbReference type="Proteomes" id="UP001153069"/>
    </source>
</evidence>
<sequence>MNDREEDQPESPQVLTPLATTAATPTATALKASNPTANTITNTGAPVQQDVAPSSPNVELAPTYPAAATAKFPEPTPNQGPASASMQQVQTSISPALAPSAVSSPSDANSLPSFVIVSPSQVATGTPSTVSPTDAGPMSSGPTKHLGRNPTLPSAAMGP</sequence>
<name>A0A9N8DQR2_9STRA</name>
<evidence type="ECO:0000256" key="1">
    <source>
        <dbReference type="SAM" id="MobiDB-lite"/>
    </source>
</evidence>
<feature type="compositionally biased region" description="Polar residues" evidence="1">
    <location>
        <begin position="77"/>
        <end position="91"/>
    </location>
</feature>